<protein>
    <submittedName>
        <fullName evidence="20">Uncharacterized protein</fullName>
    </submittedName>
</protein>
<evidence type="ECO:0000256" key="4">
    <source>
        <dbReference type="ARBA" id="ARBA00022475"/>
    </source>
</evidence>
<dbReference type="SUPFAM" id="SSF53955">
    <property type="entry name" value="Lysozyme-like"/>
    <property type="match status" value="1"/>
</dbReference>
<evidence type="ECO:0000256" key="9">
    <source>
        <dbReference type="ARBA" id="ARBA00022801"/>
    </source>
</evidence>
<dbReference type="Pfam" id="PF17957">
    <property type="entry name" value="Big_7"/>
    <property type="match status" value="1"/>
</dbReference>
<feature type="transmembrane region" description="Helical" evidence="17">
    <location>
        <begin position="48"/>
        <end position="74"/>
    </location>
</feature>
<evidence type="ECO:0000313" key="20">
    <source>
        <dbReference type="EMBL" id="OGY41251.1"/>
    </source>
</evidence>
<keyword evidence="7" id="KW-0328">Glycosyltransferase</keyword>
<evidence type="ECO:0000256" key="17">
    <source>
        <dbReference type="SAM" id="Phobius"/>
    </source>
</evidence>
<dbReference type="GO" id="GO:0008360">
    <property type="term" value="P:regulation of cell shape"/>
    <property type="evidence" value="ECO:0007669"/>
    <property type="project" value="UniProtKB-KW"/>
</dbReference>
<comment type="catalytic activity">
    <reaction evidence="16">
        <text>[GlcNAc-(1-&gt;4)-Mur2Ac(oyl-L-Ala-gamma-D-Glu-L-Lys-D-Ala-D-Ala)](n)-di-trans,octa-cis-undecaprenyl diphosphate + beta-D-GlcNAc-(1-&gt;4)-Mur2Ac(oyl-L-Ala-gamma-D-Glu-L-Lys-D-Ala-D-Ala)-di-trans,octa-cis-undecaprenyl diphosphate = [GlcNAc-(1-&gt;4)-Mur2Ac(oyl-L-Ala-gamma-D-Glu-L-Lys-D-Ala-D-Ala)](n+1)-di-trans,octa-cis-undecaprenyl diphosphate + di-trans,octa-cis-undecaprenyl diphosphate + H(+)</text>
        <dbReference type="Rhea" id="RHEA:23708"/>
        <dbReference type="Rhea" id="RHEA-COMP:9602"/>
        <dbReference type="Rhea" id="RHEA-COMP:9603"/>
        <dbReference type="ChEBI" id="CHEBI:15378"/>
        <dbReference type="ChEBI" id="CHEBI:58405"/>
        <dbReference type="ChEBI" id="CHEBI:60033"/>
        <dbReference type="ChEBI" id="CHEBI:78435"/>
        <dbReference type="EC" id="2.4.99.28"/>
    </reaction>
</comment>
<dbReference type="Gene3D" id="2.60.40.10">
    <property type="entry name" value="Immunoglobulins"/>
    <property type="match status" value="2"/>
</dbReference>
<keyword evidence="17" id="KW-1133">Transmembrane helix</keyword>
<evidence type="ECO:0000259" key="19">
    <source>
        <dbReference type="Pfam" id="PF00912"/>
    </source>
</evidence>
<dbReference type="AlphaFoldDB" id="A0A1G1XMR1"/>
<evidence type="ECO:0000256" key="2">
    <source>
        <dbReference type="ARBA" id="ARBA00007090"/>
    </source>
</evidence>
<dbReference type="Pfam" id="PF00912">
    <property type="entry name" value="Transgly"/>
    <property type="match status" value="1"/>
</dbReference>
<accession>A0A1G1XMR1</accession>
<dbReference type="GO" id="GO:0030288">
    <property type="term" value="C:outer membrane-bounded periplasmic space"/>
    <property type="evidence" value="ECO:0007669"/>
    <property type="project" value="TreeGrafter"/>
</dbReference>
<dbReference type="EMBL" id="MHIA01000032">
    <property type="protein sequence ID" value="OGY41251.1"/>
    <property type="molecule type" value="Genomic_DNA"/>
</dbReference>
<dbReference type="NCBIfam" id="TIGR02074">
    <property type="entry name" value="PBP_1a_fam"/>
    <property type="match status" value="1"/>
</dbReference>
<dbReference type="InterPro" id="IPR001460">
    <property type="entry name" value="PCN-bd_Tpept"/>
</dbReference>
<sequence>MPISQLTPSPKDWEKYKKQIKKQGAIKGILSLFFNFLAPKKQGALKRLFSLIIGLGLIGCLLGGIIFIAALAWYSHDLPDPNKVIDRIILESTKIYDRKSETLLWEIHGDEKRTIVELDQISPYIINATISAEDKNFYKHKGFRITSILRSIIMDVILREKAQGGSTITQQFVKNAILTKEKSFTRKFKELILAYQIERKFTKDQILKLYFNEIPYGSVNYGVESAANYFFGKHAKDVTLAEAAILAALPKAPTRLSPYGSHADELFWRQKWILDEMVHDGYISKNDAETATNESVEFRKEELSGIIAPHFVFYVKELLAEKLGDKVFEQGGLKVITTLDIDKQKIAEEAIHNAKEKNLTYKAANAAFVSVDAKTGEILAMVGSQDFTDETIDGQVNVAIMPRQPGSSIKPVVYAAAFEKGFTKETVLYDVNTLFPATPKNYEPHDYDKKERGPLTMRQALAGSLNIPAVKTLYLAGVENVKQIMENLGYSTINEKSQCGLSLVLGGCEIKLIDHVGAFTAFARDGERAELAAILKVEDKEGQVLDEFKEKKHKIWSENTARQINSILSDDASRAFIFGAGSPLVLSGRPAAAKTGTTNDNNDAWTIGYTPSYVTGVWVGNSDGTDMTGRADGVNVAAPIWNEYMRRILADTPVEYFQAPYDLSEDLPPMLRGVIPADMEVEIDKASGKLATPLTPESYREKKKFNQHHDTLYYVNKDNPQGPPPENPASDPMFTYWEDAVRKWAEKVAREQGLTLSTEQAPTEYDDLHVPDNIPTISLISPQNNQTLDNYPVKFEASAFANRGISRVVYEIDGKSIGQVTSSPYSLETSSLDIINGYHKVKATAYDDIDNSASVEIDINFKLPYAAPVVNWISPRYNSSFYRSNFPLNLELSLSKITGLTKIIIYFSPLGAGQKNKIAQILEISNVPMSFNWTAAPPGGSYEIWAEFYDESGQINTSNTLPINILE</sequence>
<comment type="caution">
    <text evidence="20">The sequence shown here is derived from an EMBL/GenBank/DDBJ whole genome shotgun (WGS) entry which is preliminary data.</text>
</comment>
<gene>
    <name evidence="20" type="ORF">A2Y67_02205</name>
</gene>
<dbReference type="GO" id="GO:0071555">
    <property type="term" value="P:cell wall organization"/>
    <property type="evidence" value="ECO:0007669"/>
    <property type="project" value="UniProtKB-KW"/>
</dbReference>
<dbReference type="InterPro" id="IPR050396">
    <property type="entry name" value="Glycosyltr_51/Transpeptidase"/>
</dbReference>
<evidence type="ECO:0000256" key="6">
    <source>
        <dbReference type="ARBA" id="ARBA00022670"/>
    </source>
</evidence>
<evidence type="ECO:0000259" key="18">
    <source>
        <dbReference type="Pfam" id="PF00905"/>
    </source>
</evidence>
<dbReference type="GO" id="GO:0008658">
    <property type="term" value="F:penicillin binding"/>
    <property type="evidence" value="ECO:0007669"/>
    <property type="project" value="InterPro"/>
</dbReference>
<evidence type="ECO:0000256" key="13">
    <source>
        <dbReference type="ARBA" id="ARBA00023268"/>
    </source>
</evidence>
<dbReference type="GO" id="GO:0008955">
    <property type="term" value="F:peptidoglycan glycosyltransferase activity"/>
    <property type="evidence" value="ECO:0007669"/>
    <property type="project" value="UniProtKB-EC"/>
</dbReference>
<keyword evidence="10" id="KW-0133">Cell shape</keyword>
<dbReference type="PANTHER" id="PTHR32282">
    <property type="entry name" value="BINDING PROTEIN TRANSPEPTIDASE, PUTATIVE-RELATED"/>
    <property type="match status" value="1"/>
</dbReference>
<keyword evidence="17" id="KW-0812">Transmembrane</keyword>
<comment type="subcellular location">
    <subcellularLocation>
        <location evidence="1">Cell membrane</location>
    </subcellularLocation>
</comment>
<comment type="similarity">
    <text evidence="2">In the C-terminal section; belongs to the transpeptidase family.</text>
</comment>
<keyword evidence="12 17" id="KW-0472">Membrane</keyword>
<evidence type="ECO:0000256" key="3">
    <source>
        <dbReference type="ARBA" id="ARBA00007739"/>
    </source>
</evidence>
<keyword evidence="6" id="KW-0645">Protease</keyword>
<keyword evidence="5" id="KW-0121">Carboxypeptidase</keyword>
<dbReference type="GO" id="GO:0009002">
    <property type="term" value="F:serine-type D-Ala-D-Ala carboxypeptidase activity"/>
    <property type="evidence" value="ECO:0007669"/>
    <property type="project" value="UniProtKB-EC"/>
</dbReference>
<evidence type="ECO:0000256" key="11">
    <source>
        <dbReference type="ARBA" id="ARBA00022984"/>
    </source>
</evidence>
<evidence type="ECO:0000256" key="10">
    <source>
        <dbReference type="ARBA" id="ARBA00022960"/>
    </source>
</evidence>
<dbReference type="InterPro" id="IPR023346">
    <property type="entry name" value="Lysozyme-like_dom_sf"/>
</dbReference>
<reference evidence="20 21" key="1">
    <citation type="journal article" date="2016" name="Nat. Commun.">
        <title>Thousands of microbial genomes shed light on interconnected biogeochemical processes in an aquifer system.</title>
        <authorList>
            <person name="Anantharaman K."/>
            <person name="Brown C.T."/>
            <person name="Hug L.A."/>
            <person name="Sharon I."/>
            <person name="Castelle C.J."/>
            <person name="Probst A.J."/>
            <person name="Thomas B.C."/>
            <person name="Singh A."/>
            <person name="Wilkins M.J."/>
            <person name="Karaoz U."/>
            <person name="Brodie E.L."/>
            <person name="Williams K.H."/>
            <person name="Hubbard S.S."/>
            <person name="Banfield J.F."/>
        </authorList>
    </citation>
    <scope>NUCLEOTIDE SEQUENCE [LARGE SCALE GENOMIC DNA]</scope>
</reference>
<keyword evidence="8" id="KW-0808">Transferase</keyword>
<evidence type="ECO:0000256" key="5">
    <source>
        <dbReference type="ARBA" id="ARBA00022645"/>
    </source>
</evidence>
<dbReference type="PANTHER" id="PTHR32282:SF11">
    <property type="entry name" value="PENICILLIN-BINDING PROTEIN 1B"/>
    <property type="match status" value="1"/>
</dbReference>
<evidence type="ECO:0000256" key="15">
    <source>
        <dbReference type="ARBA" id="ARBA00034000"/>
    </source>
</evidence>
<dbReference type="Gene3D" id="3.40.710.10">
    <property type="entry name" value="DD-peptidase/beta-lactamase superfamily"/>
    <property type="match status" value="1"/>
</dbReference>
<keyword evidence="13" id="KW-0511">Multifunctional enzyme</keyword>
<dbReference type="InterPro" id="IPR012338">
    <property type="entry name" value="Beta-lactam/transpept-like"/>
</dbReference>
<keyword evidence="14" id="KW-0961">Cell wall biogenesis/degradation</keyword>
<evidence type="ECO:0000256" key="12">
    <source>
        <dbReference type="ARBA" id="ARBA00023136"/>
    </source>
</evidence>
<feature type="domain" description="Penicillin-binding protein transpeptidase" evidence="18">
    <location>
        <begin position="367"/>
        <end position="645"/>
    </location>
</feature>
<comment type="catalytic activity">
    <reaction evidence="15">
        <text>Preferential cleavage: (Ac)2-L-Lys-D-Ala-|-D-Ala. Also transpeptidation of peptidyl-alanyl moieties that are N-acyl substituents of D-alanine.</text>
        <dbReference type="EC" id="3.4.16.4"/>
    </reaction>
</comment>
<evidence type="ECO:0000256" key="1">
    <source>
        <dbReference type="ARBA" id="ARBA00004236"/>
    </source>
</evidence>
<dbReference type="InterPro" id="IPR036950">
    <property type="entry name" value="PBP_transglycosylase"/>
</dbReference>
<feature type="domain" description="Glycosyl transferase family 51" evidence="19">
    <location>
        <begin position="105"/>
        <end position="277"/>
    </location>
</feature>
<dbReference type="Gene3D" id="1.10.3810.10">
    <property type="entry name" value="Biosynthetic peptidoglycan transglycosylase-like"/>
    <property type="match status" value="1"/>
</dbReference>
<keyword evidence="9" id="KW-0378">Hydrolase</keyword>
<dbReference type="GO" id="GO:0006508">
    <property type="term" value="P:proteolysis"/>
    <property type="evidence" value="ECO:0007669"/>
    <property type="project" value="UniProtKB-KW"/>
</dbReference>
<evidence type="ECO:0000313" key="21">
    <source>
        <dbReference type="Proteomes" id="UP000176260"/>
    </source>
</evidence>
<dbReference type="GO" id="GO:0009252">
    <property type="term" value="P:peptidoglycan biosynthetic process"/>
    <property type="evidence" value="ECO:0007669"/>
    <property type="project" value="UniProtKB-KW"/>
</dbReference>
<dbReference type="InterPro" id="IPR013783">
    <property type="entry name" value="Ig-like_fold"/>
</dbReference>
<organism evidence="20 21">
    <name type="scientific">Candidatus Buchananbacteria bacterium RBG_13_39_9</name>
    <dbReference type="NCBI Taxonomy" id="1797531"/>
    <lineage>
        <taxon>Bacteria</taxon>
        <taxon>Candidatus Buchananiibacteriota</taxon>
    </lineage>
</organism>
<evidence type="ECO:0000256" key="14">
    <source>
        <dbReference type="ARBA" id="ARBA00023316"/>
    </source>
</evidence>
<dbReference type="FunFam" id="1.10.3810.10:FF:000001">
    <property type="entry name" value="Penicillin-binding protein 1A"/>
    <property type="match status" value="1"/>
</dbReference>
<keyword evidence="11" id="KW-0573">Peptidoglycan synthesis</keyword>
<keyword evidence="4" id="KW-1003">Cell membrane</keyword>
<dbReference type="SUPFAM" id="SSF56601">
    <property type="entry name" value="beta-lactamase/transpeptidase-like"/>
    <property type="match status" value="1"/>
</dbReference>
<comment type="similarity">
    <text evidence="3">In the N-terminal section; belongs to the glycosyltransferase 51 family.</text>
</comment>
<proteinExistence type="inferred from homology"/>
<evidence type="ECO:0000256" key="8">
    <source>
        <dbReference type="ARBA" id="ARBA00022679"/>
    </source>
</evidence>
<name>A0A1G1XMR1_9BACT</name>
<dbReference type="GO" id="GO:0005886">
    <property type="term" value="C:plasma membrane"/>
    <property type="evidence" value="ECO:0007669"/>
    <property type="project" value="UniProtKB-SubCell"/>
</dbReference>
<dbReference type="Proteomes" id="UP000176260">
    <property type="component" value="Unassembled WGS sequence"/>
</dbReference>
<evidence type="ECO:0000256" key="7">
    <source>
        <dbReference type="ARBA" id="ARBA00022676"/>
    </source>
</evidence>
<evidence type="ECO:0000256" key="16">
    <source>
        <dbReference type="ARBA" id="ARBA00049902"/>
    </source>
</evidence>
<dbReference type="InterPro" id="IPR001264">
    <property type="entry name" value="Glyco_trans_51"/>
</dbReference>
<dbReference type="Pfam" id="PF00905">
    <property type="entry name" value="Transpeptidase"/>
    <property type="match status" value="1"/>
</dbReference>